<dbReference type="Proteomes" id="UP000219788">
    <property type="component" value="Unassembled WGS sequence"/>
</dbReference>
<keyword evidence="4 6" id="KW-0413">Isomerase</keyword>
<dbReference type="InterPro" id="IPR023064">
    <property type="entry name" value="D-ribose_pyranase"/>
</dbReference>
<sequence>MKKGTVLNSEVSALVARLGHTDSVAIGDAGLPIPDRVARIDLALTHDIPRFMQVVETVTAEMQVERAVVAQEMAQINPDVHQQLLDWLQQLSRRQGNDIQIDYVTHSQFKTLSAESKAIIRSGECSPYANVLLYAGVTF</sequence>
<keyword evidence="3 6" id="KW-0963">Cytoplasm</keyword>
<proteinExistence type="inferred from homology"/>
<organism evidence="7 8">
    <name type="scientific">Edwardsiella tarda</name>
    <dbReference type="NCBI Taxonomy" id="636"/>
    <lineage>
        <taxon>Bacteria</taxon>
        <taxon>Pseudomonadati</taxon>
        <taxon>Pseudomonadota</taxon>
        <taxon>Gammaproteobacteria</taxon>
        <taxon>Enterobacterales</taxon>
        <taxon>Hafniaceae</taxon>
        <taxon>Edwardsiella</taxon>
    </lineage>
</organism>
<dbReference type="EC" id="5.4.99.62" evidence="2 6"/>
<evidence type="ECO:0000256" key="1">
    <source>
        <dbReference type="ARBA" id="ARBA00000223"/>
    </source>
</evidence>
<comment type="subunit">
    <text evidence="6">Homodecamer.</text>
</comment>
<dbReference type="GO" id="GO:0016872">
    <property type="term" value="F:intramolecular lyase activity"/>
    <property type="evidence" value="ECO:0007669"/>
    <property type="project" value="UniProtKB-UniRule"/>
</dbReference>
<name>A0A2A7TYQ1_EDWTA</name>
<dbReference type="GO" id="GO:0062193">
    <property type="term" value="F:D-ribose pyranase activity"/>
    <property type="evidence" value="ECO:0007669"/>
    <property type="project" value="UniProtKB-EC"/>
</dbReference>
<comment type="pathway">
    <text evidence="6">Carbohydrate metabolism; D-ribose degradation; D-ribose 5-phosphate from beta-D-ribopyranose: step 1/2.</text>
</comment>
<dbReference type="HAMAP" id="MF_01661">
    <property type="entry name" value="D_rib_pyranase"/>
    <property type="match status" value="1"/>
</dbReference>
<gene>
    <name evidence="6" type="primary">rbsD</name>
    <name evidence="7" type="ORF">CRM76_04070</name>
</gene>
<dbReference type="SUPFAM" id="SSF102546">
    <property type="entry name" value="RbsD-like"/>
    <property type="match status" value="1"/>
</dbReference>
<dbReference type="GO" id="GO:0048029">
    <property type="term" value="F:monosaccharide binding"/>
    <property type="evidence" value="ECO:0007669"/>
    <property type="project" value="InterPro"/>
</dbReference>
<reference evidence="8" key="1">
    <citation type="submission" date="2017-09" db="EMBL/GenBank/DDBJ databases">
        <title>FDA dAtabase for Regulatory Grade micrObial Sequences (FDA-ARGOS): Supporting development and validation of Infectious Disease Dx tests.</title>
        <authorList>
            <person name="Goldberg B."/>
            <person name="Campos J."/>
            <person name="Tallon L."/>
            <person name="Sadzewicz L."/>
            <person name="Ott S."/>
            <person name="Zhao X."/>
            <person name="Nagaraj S."/>
            <person name="Vavikolanu K."/>
            <person name="Aluvathingal J."/>
            <person name="Nadendla S."/>
            <person name="Geyer C."/>
            <person name="Sichtig H."/>
        </authorList>
    </citation>
    <scope>NUCLEOTIDE SEQUENCE [LARGE SCALE GENOMIC DNA]</scope>
    <source>
        <strain evidence="8">FDAARGOS_370</strain>
    </source>
</reference>
<protein>
    <recommendedName>
        <fullName evidence="2 6">D-ribose pyranase</fullName>
        <ecNumber evidence="2 6">5.4.99.62</ecNumber>
    </recommendedName>
</protein>
<feature type="binding site" evidence="6">
    <location>
        <begin position="128"/>
        <end position="130"/>
    </location>
    <ligand>
        <name>substrate</name>
    </ligand>
</feature>
<dbReference type="UniPathway" id="UPA00916">
    <property type="reaction ID" value="UER00888"/>
</dbReference>
<dbReference type="Gene3D" id="3.40.1650.10">
    <property type="entry name" value="RbsD-like domain"/>
    <property type="match status" value="1"/>
</dbReference>
<evidence type="ECO:0000256" key="2">
    <source>
        <dbReference type="ARBA" id="ARBA00012862"/>
    </source>
</evidence>
<comment type="subcellular location">
    <subcellularLocation>
        <location evidence="6">Cytoplasm</location>
    </subcellularLocation>
</comment>
<comment type="caution">
    <text evidence="7">The sequence shown here is derived from an EMBL/GenBank/DDBJ whole genome shotgun (WGS) entry which is preliminary data.</text>
</comment>
<dbReference type="NCBIfam" id="NF008761">
    <property type="entry name" value="PRK11797.1"/>
    <property type="match status" value="1"/>
</dbReference>
<dbReference type="STRING" id="636.AAW15_15985"/>
<dbReference type="PANTHER" id="PTHR37831:SF1">
    <property type="entry name" value="D-RIBOSE PYRANASE"/>
    <property type="match status" value="1"/>
</dbReference>
<evidence type="ECO:0000313" key="8">
    <source>
        <dbReference type="Proteomes" id="UP000219788"/>
    </source>
</evidence>
<accession>A0A2A7TYQ1</accession>
<feature type="binding site" evidence="6">
    <location>
        <position position="28"/>
    </location>
    <ligand>
        <name>substrate</name>
    </ligand>
</feature>
<dbReference type="Pfam" id="PF05025">
    <property type="entry name" value="RbsD_FucU"/>
    <property type="match status" value="1"/>
</dbReference>
<evidence type="ECO:0000256" key="5">
    <source>
        <dbReference type="ARBA" id="ARBA00023277"/>
    </source>
</evidence>
<feature type="active site" description="Proton donor" evidence="6">
    <location>
        <position position="20"/>
    </location>
</feature>
<dbReference type="GO" id="GO:0005829">
    <property type="term" value="C:cytosol"/>
    <property type="evidence" value="ECO:0007669"/>
    <property type="project" value="TreeGrafter"/>
</dbReference>
<evidence type="ECO:0000256" key="4">
    <source>
        <dbReference type="ARBA" id="ARBA00023235"/>
    </source>
</evidence>
<dbReference type="OrthoDB" id="9805009at2"/>
<evidence type="ECO:0000256" key="6">
    <source>
        <dbReference type="HAMAP-Rule" id="MF_01661"/>
    </source>
</evidence>
<dbReference type="GO" id="GO:0019303">
    <property type="term" value="P:D-ribose catabolic process"/>
    <property type="evidence" value="ECO:0007669"/>
    <property type="project" value="UniProtKB-UniRule"/>
</dbReference>
<dbReference type="EMBL" id="PDDV01000013">
    <property type="protein sequence ID" value="PEH71170.1"/>
    <property type="molecule type" value="Genomic_DNA"/>
</dbReference>
<comment type="similarity">
    <text evidence="6">Belongs to the RbsD / FucU family. RbsD subfamily.</text>
</comment>
<evidence type="ECO:0000256" key="3">
    <source>
        <dbReference type="ARBA" id="ARBA00022490"/>
    </source>
</evidence>
<keyword evidence="5 6" id="KW-0119">Carbohydrate metabolism</keyword>
<evidence type="ECO:0000313" key="7">
    <source>
        <dbReference type="EMBL" id="PEH71170.1"/>
    </source>
</evidence>
<dbReference type="PANTHER" id="PTHR37831">
    <property type="entry name" value="D-RIBOSE PYRANASE"/>
    <property type="match status" value="1"/>
</dbReference>
<dbReference type="InterPro" id="IPR023750">
    <property type="entry name" value="RbsD-like_sf"/>
</dbReference>
<feature type="binding site" evidence="6">
    <location>
        <position position="106"/>
    </location>
    <ligand>
        <name>substrate</name>
    </ligand>
</feature>
<comment type="catalytic activity">
    <reaction evidence="1 6">
        <text>beta-D-ribopyranose = beta-D-ribofuranose</text>
        <dbReference type="Rhea" id="RHEA:25432"/>
        <dbReference type="ChEBI" id="CHEBI:27476"/>
        <dbReference type="ChEBI" id="CHEBI:47002"/>
        <dbReference type="EC" id="5.4.99.62"/>
    </reaction>
</comment>
<dbReference type="AlphaFoldDB" id="A0A2A7TYQ1"/>
<dbReference type="InterPro" id="IPR007721">
    <property type="entry name" value="RbsD_FucU"/>
</dbReference>
<dbReference type="RefSeq" id="WP_098142774.1">
    <property type="nucleotide sequence ID" value="NZ_PDDV01000013.1"/>
</dbReference>
<comment type="function">
    <text evidence="6">Catalyzes the interconversion of beta-pyran and beta-furan forms of D-ribose.</text>
</comment>